<keyword evidence="6" id="KW-1185">Reference proteome</keyword>
<proteinExistence type="inferred from homology"/>
<evidence type="ECO:0000256" key="1">
    <source>
        <dbReference type="ARBA" id="ARBA00037999"/>
    </source>
</evidence>
<dbReference type="RefSeq" id="WP_145892211.1">
    <property type="nucleotide sequence ID" value="NZ_VOBQ01000004.1"/>
</dbReference>
<dbReference type="OrthoDB" id="9804264at2"/>
<evidence type="ECO:0000256" key="4">
    <source>
        <dbReference type="RuleBase" id="RU004508"/>
    </source>
</evidence>
<feature type="active site" description="Proton acceptor" evidence="2">
    <location>
        <position position="191"/>
    </location>
</feature>
<gene>
    <name evidence="5" type="ORF">FN976_06710</name>
</gene>
<dbReference type="AlphaFoldDB" id="A0A562ZVH3"/>
<dbReference type="GO" id="GO:0000271">
    <property type="term" value="P:polysaccharide biosynthetic process"/>
    <property type="evidence" value="ECO:0007669"/>
    <property type="project" value="TreeGrafter"/>
</dbReference>
<dbReference type="PANTHER" id="PTHR30244">
    <property type="entry name" value="TRANSAMINASE"/>
    <property type="match status" value="1"/>
</dbReference>
<dbReference type="InterPro" id="IPR015422">
    <property type="entry name" value="PyrdxlP-dep_Trfase_small"/>
</dbReference>
<dbReference type="CDD" id="cd00616">
    <property type="entry name" value="AHBA_syn"/>
    <property type="match status" value="1"/>
</dbReference>
<organism evidence="5 6">
    <name type="scientific">Caenimonas sedimenti</name>
    <dbReference type="NCBI Taxonomy" id="2596921"/>
    <lineage>
        <taxon>Bacteria</taxon>
        <taxon>Pseudomonadati</taxon>
        <taxon>Pseudomonadota</taxon>
        <taxon>Betaproteobacteria</taxon>
        <taxon>Burkholderiales</taxon>
        <taxon>Comamonadaceae</taxon>
        <taxon>Caenimonas</taxon>
    </lineage>
</organism>
<keyword evidence="5" id="KW-0032">Aminotransferase</keyword>
<dbReference type="PANTHER" id="PTHR30244:SF34">
    <property type="entry name" value="DTDP-4-AMINO-4,6-DIDEOXYGALACTOSE TRANSAMINASE"/>
    <property type="match status" value="1"/>
</dbReference>
<sequence length="377" mass="41613">MTPPPAALRPLFRPHFRTDEVLAEIRECLEAGWAGAGFKTLEFERRWCEYTGLPHAHFLNSATAGLHVALAVLKEECGWQDGDEVITTPLTFVSTNHAILYCGLRPVFADVDEYLTLDPGDVERRITPRTRAVMFVGIGGNTGRLDEVQALCRERGLRLVLDASHMSGTRWRGRHVGSDVDAAVFSFHAVKNLPSSDGGVLCMAGAGLDARARRFSWMGIDRDTFSRLGRDGRYNWDYDVASVGYKYQGNSVSAALALVGLRYLDEDNAHRRELAAAYDAVLGDAVERVPQAPGCLSSRHLYQVQVDGRDQVIEALMAAGVQCGVHYRDNTLFPMYAGPLCPQARRASERVLSLPMHLRMTVDEAREIGGLLLALAR</sequence>
<dbReference type="Proteomes" id="UP000318199">
    <property type="component" value="Unassembled WGS sequence"/>
</dbReference>
<protein>
    <submittedName>
        <fullName evidence="5">DegT/DnrJ/EryC1/StrS family aminotransferase</fullName>
    </submittedName>
</protein>
<dbReference type="PIRSF" id="PIRSF000390">
    <property type="entry name" value="PLP_StrS"/>
    <property type="match status" value="1"/>
</dbReference>
<accession>A0A562ZVH3</accession>
<dbReference type="SUPFAM" id="SSF53383">
    <property type="entry name" value="PLP-dependent transferases"/>
    <property type="match status" value="1"/>
</dbReference>
<dbReference type="EMBL" id="VOBQ01000004">
    <property type="protein sequence ID" value="TWO72387.1"/>
    <property type="molecule type" value="Genomic_DNA"/>
</dbReference>
<dbReference type="InterPro" id="IPR015424">
    <property type="entry name" value="PyrdxlP-dep_Trfase"/>
</dbReference>
<evidence type="ECO:0000313" key="6">
    <source>
        <dbReference type="Proteomes" id="UP000318199"/>
    </source>
</evidence>
<dbReference type="InterPro" id="IPR000653">
    <property type="entry name" value="DegT/StrS_aminotransferase"/>
</dbReference>
<dbReference type="GO" id="GO:0030170">
    <property type="term" value="F:pyridoxal phosphate binding"/>
    <property type="evidence" value="ECO:0007669"/>
    <property type="project" value="TreeGrafter"/>
</dbReference>
<evidence type="ECO:0000313" key="5">
    <source>
        <dbReference type="EMBL" id="TWO72387.1"/>
    </source>
</evidence>
<name>A0A562ZVH3_9BURK</name>
<comment type="caution">
    <text evidence="5">The sequence shown here is derived from an EMBL/GenBank/DDBJ whole genome shotgun (WGS) entry which is preliminary data.</text>
</comment>
<evidence type="ECO:0000256" key="2">
    <source>
        <dbReference type="PIRSR" id="PIRSR000390-1"/>
    </source>
</evidence>
<keyword evidence="3 4" id="KW-0663">Pyridoxal phosphate</keyword>
<keyword evidence="5" id="KW-0808">Transferase</keyword>
<dbReference type="GO" id="GO:0008483">
    <property type="term" value="F:transaminase activity"/>
    <property type="evidence" value="ECO:0007669"/>
    <property type="project" value="UniProtKB-KW"/>
</dbReference>
<dbReference type="Gene3D" id="3.40.640.10">
    <property type="entry name" value="Type I PLP-dependent aspartate aminotransferase-like (Major domain)"/>
    <property type="match status" value="1"/>
</dbReference>
<comment type="similarity">
    <text evidence="1 4">Belongs to the DegT/DnrJ/EryC1 family.</text>
</comment>
<dbReference type="Gene3D" id="3.90.1150.10">
    <property type="entry name" value="Aspartate Aminotransferase, domain 1"/>
    <property type="match status" value="1"/>
</dbReference>
<feature type="modified residue" description="N6-(pyridoxal phosphate)lysine" evidence="3">
    <location>
        <position position="191"/>
    </location>
</feature>
<dbReference type="InterPro" id="IPR015421">
    <property type="entry name" value="PyrdxlP-dep_Trfase_major"/>
</dbReference>
<evidence type="ECO:0000256" key="3">
    <source>
        <dbReference type="PIRSR" id="PIRSR000390-2"/>
    </source>
</evidence>
<dbReference type="Pfam" id="PF01041">
    <property type="entry name" value="DegT_DnrJ_EryC1"/>
    <property type="match status" value="1"/>
</dbReference>
<reference evidence="5 6" key="1">
    <citation type="submission" date="2019-07" db="EMBL/GenBank/DDBJ databases">
        <title>Caenimonas sedimenti sp. nov., isolated from activated sludge.</title>
        <authorList>
            <person name="Xu J."/>
        </authorList>
    </citation>
    <scope>NUCLEOTIDE SEQUENCE [LARGE SCALE GENOMIC DNA]</scope>
    <source>
        <strain evidence="5 6">HX-9-20</strain>
    </source>
</reference>